<organism evidence="5 6">
    <name type="scientific">Blattamonas nauphoetae</name>
    <dbReference type="NCBI Taxonomy" id="2049346"/>
    <lineage>
        <taxon>Eukaryota</taxon>
        <taxon>Metamonada</taxon>
        <taxon>Preaxostyla</taxon>
        <taxon>Oxymonadida</taxon>
        <taxon>Blattamonas</taxon>
    </lineage>
</organism>
<protein>
    <submittedName>
        <fullName evidence="5">66 kDa stress protein</fullName>
    </submittedName>
</protein>
<evidence type="ECO:0000256" key="4">
    <source>
        <dbReference type="SAM" id="MobiDB-lite"/>
    </source>
</evidence>
<dbReference type="EMBL" id="JARBJD010000001">
    <property type="protein sequence ID" value="KAK2964836.1"/>
    <property type="molecule type" value="Genomic_DNA"/>
</dbReference>
<keyword evidence="2" id="KW-0677">Repeat</keyword>
<keyword evidence="6" id="KW-1185">Reference proteome</keyword>
<dbReference type="InterPro" id="IPR001680">
    <property type="entry name" value="WD40_rpt"/>
</dbReference>
<keyword evidence="1 3" id="KW-0853">WD repeat</keyword>
<dbReference type="PANTHER" id="PTHR19856">
    <property type="entry name" value="WD-REPEATCONTAINING PROTEIN WDR1"/>
    <property type="match status" value="1"/>
</dbReference>
<gene>
    <name evidence="5" type="ORF">BLNAU_136</name>
</gene>
<name>A0ABQ9YMD5_9EUKA</name>
<dbReference type="PANTHER" id="PTHR19856:SF0">
    <property type="entry name" value="WD REPEAT-CONTAINING PROTEIN 1"/>
    <property type="match status" value="1"/>
</dbReference>
<dbReference type="PROSITE" id="PS50082">
    <property type="entry name" value="WD_REPEATS_2"/>
    <property type="match status" value="4"/>
</dbReference>
<dbReference type="SMART" id="SM00320">
    <property type="entry name" value="WD40"/>
    <property type="match status" value="8"/>
</dbReference>
<evidence type="ECO:0000256" key="1">
    <source>
        <dbReference type="ARBA" id="ARBA00022574"/>
    </source>
</evidence>
<feature type="repeat" description="WD" evidence="3">
    <location>
        <begin position="186"/>
        <end position="218"/>
    </location>
</feature>
<comment type="caution">
    <text evidence="5">The sequence shown here is derived from an EMBL/GenBank/DDBJ whole genome shotgun (WGS) entry which is preliminary data.</text>
</comment>
<dbReference type="InterPro" id="IPR015943">
    <property type="entry name" value="WD40/YVTN_repeat-like_dom_sf"/>
</dbReference>
<dbReference type="PROSITE" id="PS00678">
    <property type="entry name" value="WD_REPEATS_1"/>
    <property type="match status" value="1"/>
</dbReference>
<dbReference type="Proteomes" id="UP001281761">
    <property type="component" value="Unassembled WGS sequence"/>
</dbReference>
<sequence length="635" mass="68544">MSITINTTYVPNPNTERGKPTRLTSTPSGEEIVYGAGNAVIVRSIKDPMQIDAFYGHRAPVQVARYCPSGYYCASADAHGRVLIWSTGTKNEKITKLEKPSLSGGVNDLSWSDDSKRVLVVGEGKDKKAEVFNWDTGTSLGDISGHTAQLLAGTIRPCRPYRVVTAGEDKLVNFYKGPPFKYDHSVREHQKFVNSIEYASDGSVFVTGGGDKTILLYDGTEGTVKGKFSEEGGHKLSVFSLAFSKDNKQLFSCSADKTMKLWDVETMKCVSTFQNAEKPELLDTPMGCTWTSIGPVVVTLRGDLLHVDTSSPTEGINFPAARIRAQTKGIQQFEVLEETSPVRFITCGYDSQIIQYTRDKGTMEGSSSNFHNGPISSIAATQERIVSLQIDGTTIVSENKPTRTFVEAEAKAAPIAGPQLVNKFTLPNPRGTCILSGGAHSIVAGLKVLVAVELEKGTPVCQAATTYDVTAIAASRKGDVIAVGSTDQHVHFWKFDKAAKTLVEFAKSKGRYGGSITAVAVSADSQTFAAARDRNLCVGPIPASGDDDGSKLNEDRLLHTSRITSLAFSLEDAPTTLISVGLDCQAVLWDMSDSEKFNKITGIHTPQGVTDVKYVDAKTFATTGTDGFLRVWNIE</sequence>
<dbReference type="InterPro" id="IPR019775">
    <property type="entry name" value="WD40_repeat_CS"/>
</dbReference>
<feature type="region of interest" description="Disordered" evidence="4">
    <location>
        <begin position="1"/>
        <end position="26"/>
    </location>
</feature>
<feature type="repeat" description="WD" evidence="3">
    <location>
        <begin position="231"/>
        <end position="272"/>
    </location>
</feature>
<dbReference type="Gene3D" id="2.130.10.10">
    <property type="entry name" value="YVTN repeat-like/Quinoprotein amine dehydrogenase"/>
    <property type="match status" value="2"/>
</dbReference>
<dbReference type="InterPro" id="IPR036322">
    <property type="entry name" value="WD40_repeat_dom_sf"/>
</dbReference>
<feature type="compositionally biased region" description="Polar residues" evidence="4">
    <location>
        <begin position="1"/>
        <end position="15"/>
    </location>
</feature>
<evidence type="ECO:0000313" key="6">
    <source>
        <dbReference type="Proteomes" id="UP001281761"/>
    </source>
</evidence>
<evidence type="ECO:0000313" key="5">
    <source>
        <dbReference type="EMBL" id="KAK2964836.1"/>
    </source>
</evidence>
<dbReference type="PROSITE" id="PS50294">
    <property type="entry name" value="WD_REPEATS_REGION"/>
    <property type="match status" value="2"/>
</dbReference>
<evidence type="ECO:0000256" key="3">
    <source>
        <dbReference type="PROSITE-ProRule" id="PRU00221"/>
    </source>
</evidence>
<accession>A0ABQ9YMD5</accession>
<feature type="repeat" description="WD" evidence="3">
    <location>
        <begin position="616"/>
        <end position="635"/>
    </location>
</feature>
<reference evidence="5 6" key="1">
    <citation type="journal article" date="2022" name="bioRxiv">
        <title>Genomics of Preaxostyla Flagellates Illuminates Evolutionary Transitions and the Path Towards Mitochondrial Loss.</title>
        <authorList>
            <person name="Novak L.V.F."/>
            <person name="Treitli S.C."/>
            <person name="Pyrih J."/>
            <person name="Halakuc P."/>
            <person name="Pipaliya S.V."/>
            <person name="Vacek V."/>
            <person name="Brzon O."/>
            <person name="Soukal P."/>
            <person name="Eme L."/>
            <person name="Dacks J.B."/>
            <person name="Karnkowska A."/>
            <person name="Elias M."/>
            <person name="Hampl V."/>
        </authorList>
    </citation>
    <scope>NUCLEOTIDE SEQUENCE [LARGE SCALE GENOMIC DNA]</scope>
    <source>
        <strain evidence="5">NAU3</strain>
        <tissue evidence="5">Gut</tissue>
    </source>
</reference>
<dbReference type="SUPFAM" id="SSF50978">
    <property type="entry name" value="WD40 repeat-like"/>
    <property type="match status" value="1"/>
</dbReference>
<feature type="repeat" description="WD" evidence="3">
    <location>
        <begin position="54"/>
        <end position="95"/>
    </location>
</feature>
<dbReference type="Pfam" id="PF00400">
    <property type="entry name" value="WD40"/>
    <property type="match status" value="4"/>
</dbReference>
<evidence type="ECO:0000256" key="2">
    <source>
        <dbReference type="ARBA" id="ARBA00022737"/>
    </source>
</evidence>
<proteinExistence type="predicted"/>